<reference evidence="1 2" key="1">
    <citation type="submission" date="2016-02" db="EMBL/GenBank/DDBJ databases">
        <title>Anaerosporomusa subterraneum gen. nov., sp. nov., a spore-forming obligate anaerobe isolated from saprolite.</title>
        <authorList>
            <person name="Choi J.K."/>
            <person name="Shah M."/>
            <person name="Yee N."/>
        </authorList>
    </citation>
    <scope>NUCLEOTIDE SEQUENCE [LARGE SCALE GENOMIC DNA]</scope>
    <source>
        <strain evidence="1 2">RU4</strain>
    </source>
</reference>
<gene>
    <name evidence="1" type="ORF">AXX12_09670</name>
</gene>
<proteinExistence type="predicted"/>
<dbReference type="EMBL" id="LSGP01000017">
    <property type="protein sequence ID" value="KYZ76677.1"/>
    <property type="molecule type" value="Genomic_DNA"/>
</dbReference>
<sequence length="110" mass="11912">MNKRRTDKTTLDDLVESLEQHEAERALESLRSGSQFDAGIVEGISTAIDKLDSARTSAELQTVVQDLTSVYGAFGLEDETDAYAKGIAAGTSHVAGVVREELESIPEHDF</sequence>
<dbReference type="RefSeq" id="WP_066242552.1">
    <property type="nucleotide sequence ID" value="NZ_LSGP01000017.1"/>
</dbReference>
<dbReference type="AlphaFoldDB" id="A0A154BS05"/>
<dbReference type="Proteomes" id="UP000076268">
    <property type="component" value="Unassembled WGS sequence"/>
</dbReference>
<evidence type="ECO:0000313" key="2">
    <source>
        <dbReference type="Proteomes" id="UP000076268"/>
    </source>
</evidence>
<accession>A0A154BS05</accession>
<keyword evidence="2" id="KW-1185">Reference proteome</keyword>
<comment type="caution">
    <text evidence="1">The sequence shown here is derived from an EMBL/GenBank/DDBJ whole genome shotgun (WGS) entry which is preliminary data.</text>
</comment>
<name>A0A154BS05_ANASB</name>
<organism evidence="1 2">
    <name type="scientific">Anaerosporomusa subterranea</name>
    <dbReference type="NCBI Taxonomy" id="1794912"/>
    <lineage>
        <taxon>Bacteria</taxon>
        <taxon>Bacillati</taxon>
        <taxon>Bacillota</taxon>
        <taxon>Negativicutes</taxon>
        <taxon>Acetonemataceae</taxon>
        <taxon>Anaerosporomusa</taxon>
    </lineage>
</organism>
<protein>
    <submittedName>
        <fullName evidence="1">Uncharacterized protein</fullName>
    </submittedName>
</protein>
<evidence type="ECO:0000313" key="1">
    <source>
        <dbReference type="EMBL" id="KYZ76677.1"/>
    </source>
</evidence>